<dbReference type="RefSeq" id="WP_084234081.1">
    <property type="nucleotide sequence ID" value="NZ_FWXW01000003.1"/>
</dbReference>
<dbReference type="GO" id="GO:0005524">
    <property type="term" value="F:ATP binding"/>
    <property type="evidence" value="ECO:0007669"/>
    <property type="project" value="UniProtKB-KW"/>
</dbReference>
<dbReference type="SMART" id="SM00387">
    <property type="entry name" value="HATPase_c"/>
    <property type="match status" value="1"/>
</dbReference>
<dbReference type="PRINTS" id="PR00344">
    <property type="entry name" value="BCTRLSENSOR"/>
</dbReference>
<dbReference type="Proteomes" id="UP000192790">
    <property type="component" value="Unassembled WGS sequence"/>
</dbReference>
<keyword evidence="4" id="KW-0808">Transferase</keyword>
<keyword evidence="7" id="KW-0067">ATP-binding</keyword>
<accession>A0A1W2A4F3</accession>
<dbReference type="PANTHER" id="PTHR43065:SF10">
    <property type="entry name" value="PEROXIDE STRESS-ACTIVATED HISTIDINE KINASE MAK3"/>
    <property type="match status" value="1"/>
</dbReference>
<protein>
    <recommendedName>
        <fullName evidence="2">histidine kinase</fullName>
        <ecNumber evidence="2">2.7.13.3</ecNumber>
    </recommendedName>
</protein>
<dbReference type="EMBL" id="FWXW01000003">
    <property type="protein sequence ID" value="SMC55557.1"/>
    <property type="molecule type" value="Genomic_DNA"/>
</dbReference>
<dbReference type="InterPro" id="IPR004358">
    <property type="entry name" value="Sig_transdc_His_kin-like_C"/>
</dbReference>
<dbReference type="Pfam" id="PF02518">
    <property type="entry name" value="HATPase_c"/>
    <property type="match status" value="1"/>
</dbReference>
<evidence type="ECO:0000313" key="11">
    <source>
        <dbReference type="Proteomes" id="UP000192790"/>
    </source>
</evidence>
<proteinExistence type="predicted"/>
<comment type="catalytic activity">
    <reaction evidence="1">
        <text>ATP + protein L-histidine = ADP + protein N-phospho-L-histidine.</text>
        <dbReference type="EC" id="2.7.13.3"/>
    </reaction>
</comment>
<dbReference type="OrthoDB" id="9797586at2"/>
<dbReference type="SUPFAM" id="SSF55874">
    <property type="entry name" value="ATPase domain of HSP90 chaperone/DNA topoisomerase II/histidine kinase"/>
    <property type="match status" value="1"/>
</dbReference>
<dbReference type="InterPro" id="IPR036890">
    <property type="entry name" value="HATPase_C_sf"/>
</dbReference>
<dbReference type="EC" id="2.7.13.3" evidence="2"/>
<evidence type="ECO:0000256" key="1">
    <source>
        <dbReference type="ARBA" id="ARBA00000085"/>
    </source>
</evidence>
<dbReference type="PROSITE" id="PS50109">
    <property type="entry name" value="HIS_KIN"/>
    <property type="match status" value="1"/>
</dbReference>
<gene>
    <name evidence="10" type="ORF">SAMN02745168_1476</name>
</gene>
<evidence type="ECO:0000313" key="10">
    <source>
        <dbReference type="EMBL" id="SMC55557.1"/>
    </source>
</evidence>
<evidence type="ECO:0000256" key="2">
    <source>
        <dbReference type="ARBA" id="ARBA00012438"/>
    </source>
</evidence>
<dbReference type="AlphaFoldDB" id="A0A1W2A4F3"/>
<evidence type="ECO:0000256" key="7">
    <source>
        <dbReference type="ARBA" id="ARBA00022840"/>
    </source>
</evidence>
<organism evidence="10 11">
    <name type="scientific">Papillibacter cinnamivorans DSM 12816</name>
    <dbReference type="NCBI Taxonomy" id="1122930"/>
    <lineage>
        <taxon>Bacteria</taxon>
        <taxon>Bacillati</taxon>
        <taxon>Bacillota</taxon>
        <taxon>Clostridia</taxon>
        <taxon>Eubacteriales</taxon>
        <taxon>Oscillospiraceae</taxon>
        <taxon>Papillibacter</taxon>
    </lineage>
</organism>
<sequence length="184" mass="20311">MRELSLHILDIAQNSVTAGAKNISILVDSDTKTDWITIEITDDGKGMSEELVKKVTDPFVTSRTTRKVGLGIPLFKHAAEAAGGDFEIRSVLGEGTTVTARLRLRHIDRQPMGKLEETMAILIGGSPGVDFSLQMRHDGRGFEIDTRSMRELLGGVPLNTPEVLTWTREYIREKMNDLYGGADI</sequence>
<keyword evidence="3" id="KW-0597">Phosphoprotein</keyword>
<keyword evidence="11" id="KW-1185">Reference proteome</keyword>
<evidence type="ECO:0000256" key="5">
    <source>
        <dbReference type="ARBA" id="ARBA00022741"/>
    </source>
</evidence>
<feature type="domain" description="Histidine kinase" evidence="9">
    <location>
        <begin position="1"/>
        <end position="106"/>
    </location>
</feature>
<evidence type="ECO:0000256" key="8">
    <source>
        <dbReference type="ARBA" id="ARBA00023012"/>
    </source>
</evidence>
<keyword evidence="8" id="KW-0902">Two-component regulatory system</keyword>
<keyword evidence="6 10" id="KW-0418">Kinase</keyword>
<reference evidence="10 11" key="1">
    <citation type="submission" date="2017-04" db="EMBL/GenBank/DDBJ databases">
        <authorList>
            <person name="Afonso C.L."/>
            <person name="Miller P.J."/>
            <person name="Scott M.A."/>
            <person name="Spackman E."/>
            <person name="Goraichik I."/>
            <person name="Dimitrov K.M."/>
            <person name="Suarez D.L."/>
            <person name="Swayne D.E."/>
        </authorList>
    </citation>
    <scope>NUCLEOTIDE SEQUENCE [LARGE SCALE GENOMIC DNA]</scope>
    <source>
        <strain evidence="10 11">DSM 12816</strain>
    </source>
</reference>
<dbReference type="GO" id="GO:0000160">
    <property type="term" value="P:phosphorelay signal transduction system"/>
    <property type="evidence" value="ECO:0007669"/>
    <property type="project" value="UniProtKB-KW"/>
</dbReference>
<keyword evidence="5" id="KW-0547">Nucleotide-binding</keyword>
<evidence type="ECO:0000256" key="6">
    <source>
        <dbReference type="ARBA" id="ARBA00022777"/>
    </source>
</evidence>
<evidence type="ECO:0000259" key="9">
    <source>
        <dbReference type="PROSITE" id="PS50109"/>
    </source>
</evidence>
<name>A0A1W2A4F3_9FIRM</name>
<dbReference type="InterPro" id="IPR003594">
    <property type="entry name" value="HATPase_dom"/>
</dbReference>
<evidence type="ECO:0000256" key="4">
    <source>
        <dbReference type="ARBA" id="ARBA00022679"/>
    </source>
</evidence>
<dbReference type="InterPro" id="IPR005467">
    <property type="entry name" value="His_kinase_dom"/>
</dbReference>
<dbReference type="PANTHER" id="PTHR43065">
    <property type="entry name" value="SENSOR HISTIDINE KINASE"/>
    <property type="match status" value="1"/>
</dbReference>
<evidence type="ECO:0000256" key="3">
    <source>
        <dbReference type="ARBA" id="ARBA00022553"/>
    </source>
</evidence>
<dbReference type="STRING" id="1122930.SAMN02745168_1476"/>
<dbReference type="Gene3D" id="3.30.565.10">
    <property type="entry name" value="Histidine kinase-like ATPase, C-terminal domain"/>
    <property type="match status" value="1"/>
</dbReference>
<dbReference type="GO" id="GO:0004673">
    <property type="term" value="F:protein histidine kinase activity"/>
    <property type="evidence" value="ECO:0007669"/>
    <property type="project" value="UniProtKB-EC"/>
</dbReference>